<dbReference type="OMA" id="HIDEGAT"/>
<dbReference type="PRINTS" id="PR00749">
    <property type="entry name" value="LYSOZYMEG"/>
</dbReference>
<dbReference type="InterPro" id="IPR013106">
    <property type="entry name" value="Ig_V-set"/>
</dbReference>
<dbReference type="Gene3D" id="1.10.530.10">
    <property type="match status" value="1"/>
</dbReference>
<dbReference type="CDD" id="cd01021">
    <property type="entry name" value="GEWL"/>
    <property type="match status" value="1"/>
</dbReference>
<dbReference type="InterPro" id="IPR007110">
    <property type="entry name" value="Ig-like_dom"/>
</dbReference>
<evidence type="ECO:0000256" key="8">
    <source>
        <dbReference type="SAM" id="Phobius"/>
    </source>
</evidence>
<evidence type="ECO:0000256" key="7">
    <source>
        <dbReference type="ARBA" id="ARBA00031262"/>
    </source>
</evidence>
<evidence type="ECO:0000259" key="9">
    <source>
        <dbReference type="PROSITE" id="PS50835"/>
    </source>
</evidence>
<keyword evidence="5" id="KW-0081">Bacteriolytic enzyme</keyword>
<dbReference type="GeneID" id="113168240"/>
<keyword evidence="11" id="KW-1185">Reference proteome</keyword>
<reference evidence="10" key="3">
    <citation type="submission" date="2025-09" db="UniProtKB">
        <authorList>
            <consortium name="Ensembl"/>
        </authorList>
    </citation>
    <scope>IDENTIFICATION</scope>
</reference>
<feature type="transmembrane region" description="Helical" evidence="8">
    <location>
        <begin position="12"/>
        <end position="32"/>
    </location>
</feature>
<evidence type="ECO:0000256" key="2">
    <source>
        <dbReference type="ARBA" id="ARBA00008902"/>
    </source>
</evidence>
<organism evidence="10 11">
    <name type="scientific">Anabas testudineus</name>
    <name type="common">Climbing perch</name>
    <name type="synonym">Anthias testudineus</name>
    <dbReference type="NCBI Taxonomy" id="64144"/>
    <lineage>
        <taxon>Eukaryota</taxon>
        <taxon>Metazoa</taxon>
        <taxon>Chordata</taxon>
        <taxon>Craniata</taxon>
        <taxon>Vertebrata</taxon>
        <taxon>Euteleostomi</taxon>
        <taxon>Actinopterygii</taxon>
        <taxon>Neopterygii</taxon>
        <taxon>Teleostei</taxon>
        <taxon>Neoteleostei</taxon>
        <taxon>Acanthomorphata</taxon>
        <taxon>Anabantaria</taxon>
        <taxon>Anabantiformes</taxon>
        <taxon>Anabantoidei</taxon>
        <taxon>Anabantidae</taxon>
        <taxon>Anabas</taxon>
    </lineage>
</organism>
<dbReference type="EC" id="3.2.1.17" evidence="3"/>
<dbReference type="GO" id="GO:0031640">
    <property type="term" value="P:killing of cells of another organism"/>
    <property type="evidence" value="ECO:0007669"/>
    <property type="project" value="UniProtKB-KW"/>
</dbReference>
<sequence length="485" mass="53673">MSTGIKNFDMKASLATFSFSCCCFITFFSTVLSPKTGKPLQSGSAWRVFAVPGDDVTLPCRSNTPDHPSPVTAVEWLRVDGPSPLTVHVERDGKELVKEKAAEYLGRTAVMDDGSLKLLGVTQQDSGTYRCVLLRGAATEDAILVSLFVGEVPEVHTSLLRTSANEMFVKWESSGWMQEPTISVLDANKKELNAHRESSLGSDDLFSVRVQVDAATAKETEKIMCRVEIPETSFRKEKQISIIDEFNPPEADLWYVGCIVNGVVLLLVVVFAVVKKRQRLSRLIDYRRVSTVDTQQLFINEYGDIMRVTTTGSSKSLLVNGQLLTGVQASHEMAKEDLEGLKRHKEKLVTVGNNLGIHPALIAGIISRQSRFGAELEVNGYGKGDGNCFGLMQINKHYHIVKGGPYSEEHLDQGVTFLIQHIKTMERKHPSRTKEQQLKGALACYIAGEEKVLPLSYEDLDSVTPRGDFANDVVARAQWFAENAF</sequence>
<reference evidence="10" key="2">
    <citation type="submission" date="2025-08" db="UniProtKB">
        <authorList>
            <consortium name="Ensembl"/>
        </authorList>
    </citation>
    <scope>IDENTIFICATION</scope>
</reference>
<dbReference type="STRING" id="64144.ENSATEP00000014498"/>
<feature type="transmembrane region" description="Helical" evidence="8">
    <location>
        <begin position="253"/>
        <end position="274"/>
    </location>
</feature>
<dbReference type="GeneTree" id="ENSGT00390000017614"/>
<dbReference type="Ensembl" id="ENSATET00000014728.3">
    <property type="protein sequence ID" value="ENSATEP00000014498.1"/>
    <property type="gene ID" value="ENSATEG00000033088.1"/>
</dbReference>
<dbReference type="PANTHER" id="PTHR31698:SF8">
    <property type="entry name" value="LYSOZYME G-RELATED"/>
    <property type="match status" value="1"/>
</dbReference>
<dbReference type="OrthoDB" id="10021790at2759"/>
<dbReference type="PANTHER" id="PTHR31698">
    <property type="entry name" value="LYSOZYME G FAMILY MEMBER"/>
    <property type="match status" value="1"/>
</dbReference>
<evidence type="ECO:0000313" key="11">
    <source>
        <dbReference type="Proteomes" id="UP000265040"/>
    </source>
</evidence>
<dbReference type="InterPro" id="IPR023346">
    <property type="entry name" value="Lysozyme-like_dom_sf"/>
</dbReference>
<evidence type="ECO:0000256" key="5">
    <source>
        <dbReference type="ARBA" id="ARBA00022638"/>
    </source>
</evidence>
<dbReference type="SMART" id="SM00409">
    <property type="entry name" value="IG"/>
    <property type="match status" value="1"/>
</dbReference>
<protein>
    <recommendedName>
        <fullName evidence="4">Lysozyme g</fullName>
        <ecNumber evidence="3">3.2.1.17</ecNumber>
    </recommendedName>
    <alternativeName>
        <fullName evidence="7">1,4-beta-N-acetylmuramidase</fullName>
    </alternativeName>
</protein>
<keyword evidence="6" id="KW-0378">Hydrolase</keyword>
<evidence type="ECO:0000256" key="4">
    <source>
        <dbReference type="ARBA" id="ARBA00016485"/>
    </source>
</evidence>
<keyword evidence="6" id="KW-0326">Glycosidase</keyword>
<reference evidence="10" key="1">
    <citation type="submission" date="2021-04" db="EMBL/GenBank/DDBJ databases">
        <authorList>
            <consortium name="Wellcome Sanger Institute Data Sharing"/>
        </authorList>
    </citation>
    <scope>NUCLEOTIDE SEQUENCE [LARGE SCALE GENOMIC DNA]</scope>
</reference>
<comment type="similarity">
    <text evidence="2">Belongs to the glycosyl hydrolase 23 family.</text>
</comment>
<evidence type="ECO:0000256" key="3">
    <source>
        <dbReference type="ARBA" id="ARBA00012732"/>
    </source>
</evidence>
<keyword evidence="8" id="KW-0472">Membrane</keyword>
<evidence type="ECO:0000256" key="6">
    <source>
        <dbReference type="ARBA" id="ARBA00023295"/>
    </source>
</evidence>
<dbReference type="InterPro" id="IPR036179">
    <property type="entry name" value="Ig-like_dom_sf"/>
</dbReference>
<dbReference type="RefSeq" id="XP_026225031.1">
    <property type="nucleotide sequence ID" value="XM_026369246.1"/>
</dbReference>
<dbReference type="InterPro" id="IPR003598">
    <property type="entry name" value="Ig_sub2"/>
</dbReference>
<dbReference type="GO" id="GO:0009253">
    <property type="term" value="P:peptidoglycan catabolic process"/>
    <property type="evidence" value="ECO:0007669"/>
    <property type="project" value="InterPro"/>
</dbReference>
<dbReference type="AlphaFoldDB" id="A0A3Q1IAG2"/>
<dbReference type="PROSITE" id="PS50835">
    <property type="entry name" value="IG_LIKE"/>
    <property type="match status" value="1"/>
</dbReference>
<accession>A0A3Q1IAG2</accession>
<dbReference type="Pfam" id="PF07686">
    <property type="entry name" value="V-set"/>
    <property type="match status" value="1"/>
</dbReference>
<dbReference type="Proteomes" id="UP000265040">
    <property type="component" value="Chromosome 18"/>
</dbReference>
<evidence type="ECO:0000313" key="10">
    <source>
        <dbReference type="Ensembl" id="ENSATEP00000014498.1"/>
    </source>
</evidence>
<dbReference type="SUPFAM" id="SSF53955">
    <property type="entry name" value="Lysozyme-like"/>
    <property type="match status" value="1"/>
</dbReference>
<dbReference type="GO" id="GO:0005576">
    <property type="term" value="C:extracellular region"/>
    <property type="evidence" value="ECO:0007669"/>
    <property type="project" value="TreeGrafter"/>
</dbReference>
<dbReference type="InterPro" id="IPR013783">
    <property type="entry name" value="Ig-like_fold"/>
</dbReference>
<dbReference type="InterPro" id="IPR003599">
    <property type="entry name" value="Ig_sub"/>
</dbReference>
<feature type="domain" description="Ig-like" evidence="9">
    <location>
        <begin position="34"/>
        <end position="146"/>
    </location>
</feature>
<comment type="catalytic activity">
    <reaction evidence="1">
        <text>Hydrolysis of (1-&gt;4)-beta-linkages between N-acetylmuramic acid and N-acetyl-D-glucosamine residues in a peptidoglycan and between N-acetyl-D-glucosamine residues in chitodextrins.</text>
        <dbReference type="EC" id="3.2.1.17"/>
    </reaction>
</comment>
<keyword evidence="8" id="KW-1133">Transmembrane helix</keyword>
<proteinExistence type="inferred from homology"/>
<keyword evidence="8" id="KW-0812">Transmembrane</keyword>
<dbReference type="GO" id="GO:0050830">
    <property type="term" value="P:defense response to Gram-positive bacterium"/>
    <property type="evidence" value="ECO:0007669"/>
    <property type="project" value="TreeGrafter"/>
</dbReference>
<dbReference type="GO" id="GO:0003796">
    <property type="term" value="F:lysozyme activity"/>
    <property type="evidence" value="ECO:0007669"/>
    <property type="project" value="UniProtKB-EC"/>
</dbReference>
<keyword evidence="5" id="KW-0929">Antimicrobial</keyword>
<dbReference type="SMART" id="SM00408">
    <property type="entry name" value="IGc2"/>
    <property type="match status" value="1"/>
</dbReference>
<dbReference type="InterPro" id="IPR002152">
    <property type="entry name" value="Glyco_hydro_23"/>
</dbReference>
<name>A0A3Q1IAG2_ANATE</name>
<dbReference type="Gene3D" id="2.60.40.10">
    <property type="entry name" value="Immunoglobulins"/>
    <property type="match status" value="2"/>
</dbReference>
<evidence type="ECO:0000256" key="1">
    <source>
        <dbReference type="ARBA" id="ARBA00000632"/>
    </source>
</evidence>
<dbReference type="SUPFAM" id="SSF48726">
    <property type="entry name" value="Immunoglobulin"/>
    <property type="match status" value="1"/>
</dbReference>